<reference evidence="1" key="1">
    <citation type="submission" date="2021-02" db="EMBL/GenBank/DDBJ databases">
        <authorList>
            <person name="Nowell W R."/>
        </authorList>
    </citation>
    <scope>NUCLEOTIDE SEQUENCE</scope>
</reference>
<proteinExistence type="predicted"/>
<evidence type="ECO:0000313" key="1">
    <source>
        <dbReference type="EMBL" id="CAF4318724.1"/>
    </source>
</evidence>
<organism evidence="1 2">
    <name type="scientific">Rotaria sordida</name>
    <dbReference type="NCBI Taxonomy" id="392033"/>
    <lineage>
        <taxon>Eukaryota</taxon>
        <taxon>Metazoa</taxon>
        <taxon>Spiralia</taxon>
        <taxon>Gnathifera</taxon>
        <taxon>Rotifera</taxon>
        <taxon>Eurotatoria</taxon>
        <taxon>Bdelloidea</taxon>
        <taxon>Philodinida</taxon>
        <taxon>Philodinidae</taxon>
        <taxon>Rotaria</taxon>
    </lineage>
</organism>
<evidence type="ECO:0000313" key="2">
    <source>
        <dbReference type="Proteomes" id="UP000663874"/>
    </source>
</evidence>
<sequence>INERLIKINDYPSSILSNDQIRQTNDLKLLFDRLNSIKRIVRIYLDQLEKLLAQNEINQNFSQLRTLK</sequence>
<protein>
    <submittedName>
        <fullName evidence="1">Uncharacterized protein</fullName>
    </submittedName>
</protein>
<accession>A0A820IYE1</accession>
<feature type="non-terminal residue" evidence="1">
    <location>
        <position position="1"/>
    </location>
</feature>
<name>A0A820IYE1_9BILA</name>
<gene>
    <name evidence="1" type="ORF">FNK824_LOCUS41262</name>
</gene>
<comment type="caution">
    <text evidence="1">The sequence shown here is derived from an EMBL/GenBank/DDBJ whole genome shotgun (WGS) entry which is preliminary data.</text>
</comment>
<dbReference type="Proteomes" id="UP000663874">
    <property type="component" value="Unassembled WGS sequence"/>
</dbReference>
<dbReference type="AlphaFoldDB" id="A0A820IYE1"/>
<dbReference type="EMBL" id="CAJOBE010038698">
    <property type="protein sequence ID" value="CAF4318724.1"/>
    <property type="molecule type" value="Genomic_DNA"/>
</dbReference>